<gene>
    <name evidence="2" type="ORF">PgNI_06510</name>
</gene>
<dbReference type="GO" id="GO:0016538">
    <property type="term" value="F:cyclin-dependent protein serine/threonine kinase regulator activity"/>
    <property type="evidence" value="ECO:0007669"/>
    <property type="project" value="TreeGrafter"/>
</dbReference>
<dbReference type="InterPro" id="IPR036915">
    <property type="entry name" value="Cyclin-like_sf"/>
</dbReference>
<dbReference type="PANTHER" id="PTHR15615:SF27">
    <property type="entry name" value="PHO85 CYCLIN CLG1"/>
    <property type="match status" value="1"/>
</dbReference>
<dbReference type="KEGG" id="pgri:PgNI_06510"/>
<dbReference type="InterPro" id="IPR013922">
    <property type="entry name" value="Cyclin_PHO80-like"/>
</dbReference>
<dbReference type="Gene3D" id="1.10.472.10">
    <property type="entry name" value="Cyclin-like"/>
    <property type="match status" value="1"/>
</dbReference>
<name>A0A6P8B4R6_PYRGI</name>
<reference evidence="2" key="3">
    <citation type="submission" date="2025-08" db="UniProtKB">
        <authorList>
            <consortium name="RefSeq"/>
        </authorList>
    </citation>
    <scope>IDENTIFICATION</scope>
    <source>
        <strain evidence="2">NI907</strain>
    </source>
</reference>
<dbReference type="RefSeq" id="XP_030982140.1">
    <property type="nucleotide sequence ID" value="XM_031126533.1"/>
</dbReference>
<accession>A0A6P8B4R6</accession>
<dbReference type="OrthoDB" id="244495at2759"/>
<dbReference type="SUPFAM" id="SSF47954">
    <property type="entry name" value="Cyclin-like"/>
    <property type="match status" value="1"/>
</dbReference>
<evidence type="ECO:0008006" key="3">
    <source>
        <dbReference type="Google" id="ProtNLM"/>
    </source>
</evidence>
<organism evidence="1 2">
    <name type="scientific">Pyricularia grisea</name>
    <name type="common">Crabgrass-specific blast fungus</name>
    <name type="synonym">Magnaporthe grisea</name>
    <dbReference type="NCBI Taxonomy" id="148305"/>
    <lineage>
        <taxon>Eukaryota</taxon>
        <taxon>Fungi</taxon>
        <taxon>Dikarya</taxon>
        <taxon>Ascomycota</taxon>
        <taxon>Pezizomycotina</taxon>
        <taxon>Sordariomycetes</taxon>
        <taxon>Sordariomycetidae</taxon>
        <taxon>Magnaporthales</taxon>
        <taxon>Pyriculariaceae</taxon>
        <taxon>Pyricularia</taxon>
    </lineage>
</organism>
<evidence type="ECO:0000313" key="2">
    <source>
        <dbReference type="RefSeq" id="XP_030982140.1"/>
    </source>
</evidence>
<sequence>MPGGVCAVLDYDVEMMAEYVASMATRLTLGNVPVSPPFQKFVSQILTSTRLPSTTILLGMNYMAKRINSMAQRQGEPPKFNDGQVWRMLTTAFLLGSKFLDDNTFQNKSWSEVSAIPVQELNTLEMEWLAAMDWQLYVNLDTTADYTAWLTSWAQWKEDKERQKAAERAAARERHMPVVPRIDTDVFAFHNPAWRQQQVAEYERLQSLNQKRAELSPPSSVSAHNAWYSERPVTWGHPLTPPDSGYGTPDYTINSAASHSAQYNEWFARGIAFNNYGPSRQGGYQYPNSHRNSYQNVCQSARQPASAHPGYYGCNHGYHNNIWDANGMDCSSCTTSTHHKSMLHFGMPHAHGFGQPVMG</sequence>
<dbReference type="PANTHER" id="PTHR15615">
    <property type="match status" value="1"/>
</dbReference>
<dbReference type="AlphaFoldDB" id="A0A6P8B4R6"/>
<evidence type="ECO:0000313" key="1">
    <source>
        <dbReference type="Proteomes" id="UP000515153"/>
    </source>
</evidence>
<protein>
    <recommendedName>
        <fullName evidence="3">Cyclin-like protein</fullName>
    </recommendedName>
</protein>
<reference evidence="1 2" key="1">
    <citation type="journal article" date="2019" name="Mol. Biol. Evol.">
        <title>Blast fungal genomes show frequent chromosomal changes, gene gains and losses, and effector gene turnover.</title>
        <authorList>
            <person name="Gomez Luciano L.B."/>
            <person name="Jason Tsai I."/>
            <person name="Chuma I."/>
            <person name="Tosa Y."/>
            <person name="Chen Y.H."/>
            <person name="Li J.Y."/>
            <person name="Li M.Y."/>
            <person name="Jade Lu M.Y."/>
            <person name="Nakayashiki H."/>
            <person name="Li W.H."/>
        </authorList>
    </citation>
    <scope>NUCLEOTIDE SEQUENCE [LARGE SCALE GENOMIC DNA]</scope>
    <source>
        <strain evidence="1 2">NI907</strain>
    </source>
</reference>
<dbReference type="CDD" id="cd20557">
    <property type="entry name" value="CYCLIN_ScPCL1-like"/>
    <property type="match status" value="1"/>
</dbReference>
<dbReference type="GO" id="GO:0005634">
    <property type="term" value="C:nucleus"/>
    <property type="evidence" value="ECO:0007669"/>
    <property type="project" value="TreeGrafter"/>
</dbReference>
<dbReference type="Pfam" id="PF08613">
    <property type="entry name" value="Cyclin"/>
    <property type="match status" value="1"/>
</dbReference>
<keyword evidence="1" id="KW-1185">Reference proteome</keyword>
<dbReference type="GO" id="GO:0019901">
    <property type="term" value="F:protein kinase binding"/>
    <property type="evidence" value="ECO:0007669"/>
    <property type="project" value="InterPro"/>
</dbReference>
<reference evidence="2" key="2">
    <citation type="submission" date="2019-10" db="EMBL/GenBank/DDBJ databases">
        <authorList>
            <consortium name="NCBI Genome Project"/>
        </authorList>
    </citation>
    <scope>NUCLEOTIDE SEQUENCE</scope>
    <source>
        <strain evidence="2">NI907</strain>
    </source>
</reference>
<dbReference type="GeneID" id="41961442"/>
<dbReference type="GO" id="GO:0000307">
    <property type="term" value="C:cyclin-dependent protein kinase holoenzyme complex"/>
    <property type="evidence" value="ECO:0007669"/>
    <property type="project" value="TreeGrafter"/>
</dbReference>
<proteinExistence type="predicted"/>
<dbReference type="Proteomes" id="UP000515153">
    <property type="component" value="Chromosome I"/>
</dbReference>